<dbReference type="InterPro" id="IPR007737">
    <property type="entry name" value="Mga_HTH"/>
</dbReference>
<evidence type="ECO:0000259" key="3">
    <source>
        <dbReference type="Pfam" id="PF05043"/>
    </source>
</evidence>
<dbReference type="Pfam" id="PF08270">
    <property type="entry name" value="PRD_Mga"/>
    <property type="match status" value="1"/>
</dbReference>
<dbReference type="KEGG" id="asan:AWM72_06510"/>
<evidence type="ECO:0008006" key="8">
    <source>
        <dbReference type="Google" id="ProtNLM"/>
    </source>
</evidence>
<keyword evidence="7" id="KW-1185">Reference proteome</keyword>
<reference evidence="6 7" key="1">
    <citation type="journal article" date="2016" name="Genome Announc.">
        <title>Complete Genome Sequences of Aerococcus christensenii CCUG 28831T, Aerococcus sanguinicola CCUG 43001T, Aerococcus urinae CCUG 36881T, Aerococcus urinaeequi CCUG 28094T, Aerococcus urinaehominis CCUG 42038 BT, and Aerococcus viridans CCUG 4311T.</title>
        <authorList>
            <person name="Carkaci D."/>
            <person name="Dargis R."/>
            <person name="Nielsen X.C."/>
            <person name="Skovgaard O."/>
            <person name="Fuursted K."/>
            <person name="Christensen J.J."/>
        </authorList>
    </citation>
    <scope>NUCLEOTIDE SEQUENCE [LARGE SCALE GENOMIC DNA]</scope>
    <source>
        <strain evidence="6 7">CCUG43001</strain>
    </source>
</reference>
<dbReference type="Gene3D" id="1.10.10.10">
    <property type="entry name" value="Winged helix-like DNA-binding domain superfamily/Winged helix DNA-binding domain"/>
    <property type="match status" value="1"/>
</dbReference>
<keyword evidence="2" id="KW-0804">Transcription</keyword>
<sequence length="498" mass="59100">MYSVLSSAEQHQLRLLHILYRSTDWITMIELAEAIDCSDRILSKDLSYIENNFSSYLTIERSKFGIRGIYAPSVDYYTFVRLYMRDSVAFNILEQIFFHPDISTQEISDEIFVSPSTVYRNINLLNQALRSQFNFEISNSPYRFVGPETNIRLFFMFFFREKYSPLEWPFEEVNLQYCELFLSTAWKVTCHQYTNAWFQSGKILLAIGIIRTQKGHLIQSKDIPLFKGIYQDLIDELEKNDDLKNMEQSFNFKLNLTNAVQLFMPVLNQNIYVDLRNFQAEISERPLIQRSVEYLNQFLDTICQEAHVHIEHRDRLILSLHNYAFLTTVADIQKDSLLIDRKADYIETMSHFYPDLYDLIVKESEHYFQSIGLKPLPYGLTNFIYALYTGWEKLHTHMHLAHQKLVAYIVSNYSSDHAHRIQDALNNRFGLVIDFHIYKQFPLKRKLIENLKCDLIISTFDMPHDFKIPNLYVQTLPTEQDYNWLAAFLKQKRQQERN</sequence>
<dbReference type="Pfam" id="PF05043">
    <property type="entry name" value="Mga"/>
    <property type="match status" value="1"/>
</dbReference>
<name>A0A0X8FBX0_9LACT</name>
<proteinExistence type="predicted"/>
<evidence type="ECO:0000259" key="4">
    <source>
        <dbReference type="Pfam" id="PF08270"/>
    </source>
</evidence>
<protein>
    <recommendedName>
        <fullName evidence="8">HTH domain-containing protein</fullName>
    </recommendedName>
</protein>
<dbReference type="EMBL" id="CP014160">
    <property type="protein sequence ID" value="AMB94437.1"/>
    <property type="molecule type" value="Genomic_DNA"/>
</dbReference>
<evidence type="ECO:0000313" key="7">
    <source>
        <dbReference type="Proteomes" id="UP000069912"/>
    </source>
</evidence>
<reference evidence="7" key="2">
    <citation type="submission" date="2016-01" db="EMBL/GenBank/DDBJ databases">
        <title>Six Aerococcus type strain genome sequencing and assembly using PacBio and Illumina Hiseq.</title>
        <authorList>
            <person name="Carkaci D."/>
            <person name="Dargis R."/>
            <person name="Nielsen X.C."/>
            <person name="Skovgaard O."/>
            <person name="Fuursted K."/>
            <person name="Christensen J.J."/>
        </authorList>
    </citation>
    <scope>NUCLEOTIDE SEQUENCE [LARGE SCALE GENOMIC DNA]</scope>
    <source>
        <strain evidence="7">CCUG43001</strain>
    </source>
</reference>
<feature type="domain" description="M protein trans-acting positive regulator (MGA) PRD" evidence="4">
    <location>
        <begin position="198"/>
        <end position="375"/>
    </location>
</feature>
<dbReference type="Proteomes" id="UP000069912">
    <property type="component" value="Chromosome"/>
</dbReference>
<gene>
    <name evidence="6" type="ORF">AWM72_06510</name>
</gene>
<dbReference type="InterPro" id="IPR013236">
    <property type="entry name" value="Mga_PRD_dom"/>
</dbReference>
<dbReference type="PANTHER" id="PTHR30185">
    <property type="entry name" value="CRYPTIC BETA-GLUCOSIDE BGL OPERON ANTITERMINATOR"/>
    <property type="match status" value="1"/>
</dbReference>
<dbReference type="PANTHER" id="PTHR30185:SF18">
    <property type="entry name" value="TRANSCRIPTIONAL REGULATOR MTLR"/>
    <property type="match status" value="1"/>
</dbReference>
<evidence type="ECO:0000259" key="5">
    <source>
        <dbReference type="Pfam" id="PF08280"/>
    </source>
</evidence>
<dbReference type="Pfam" id="PF08280">
    <property type="entry name" value="HTH_Mga"/>
    <property type="match status" value="1"/>
</dbReference>
<dbReference type="GeneID" id="92903715"/>
<evidence type="ECO:0000256" key="1">
    <source>
        <dbReference type="ARBA" id="ARBA00023015"/>
    </source>
</evidence>
<dbReference type="InterPro" id="IPR036388">
    <property type="entry name" value="WH-like_DNA-bd_sf"/>
</dbReference>
<keyword evidence="1" id="KW-0805">Transcription regulation</keyword>
<evidence type="ECO:0000313" key="6">
    <source>
        <dbReference type="EMBL" id="AMB94437.1"/>
    </source>
</evidence>
<dbReference type="InterPro" id="IPR050661">
    <property type="entry name" value="BglG_antiterminators"/>
</dbReference>
<dbReference type="RefSeq" id="WP_067975099.1">
    <property type="nucleotide sequence ID" value="NZ_CP014160.1"/>
</dbReference>
<organism evidence="6 7">
    <name type="scientific">Aerococcus sanguinicola</name>
    <dbReference type="NCBI Taxonomy" id="119206"/>
    <lineage>
        <taxon>Bacteria</taxon>
        <taxon>Bacillati</taxon>
        <taxon>Bacillota</taxon>
        <taxon>Bacilli</taxon>
        <taxon>Lactobacillales</taxon>
        <taxon>Aerococcaceae</taxon>
        <taxon>Aerococcus</taxon>
    </lineage>
</organism>
<feature type="domain" description="Mga helix-turn-helix" evidence="3">
    <location>
        <begin position="79"/>
        <end position="159"/>
    </location>
</feature>
<dbReference type="InterPro" id="IPR013199">
    <property type="entry name" value="HTH_Mga_DNA-bd_dom"/>
</dbReference>
<accession>A0A0X8FBX0</accession>
<feature type="domain" description="M protein trans-acting positive regulator (MGA) HTH" evidence="5">
    <location>
        <begin position="10"/>
        <end position="60"/>
    </location>
</feature>
<dbReference type="AlphaFoldDB" id="A0A0X8FBX0"/>
<evidence type="ECO:0000256" key="2">
    <source>
        <dbReference type="ARBA" id="ARBA00023163"/>
    </source>
</evidence>